<keyword evidence="2" id="KW-0472">Membrane</keyword>
<keyword evidence="2" id="KW-0812">Transmembrane</keyword>
<dbReference type="EMBL" id="QYAC01000003">
    <property type="protein sequence ID" value="MBL3678962.1"/>
    <property type="molecule type" value="Genomic_DNA"/>
</dbReference>
<evidence type="ECO:0000313" key="3">
    <source>
        <dbReference type="EMBL" id="MBL3678962.1"/>
    </source>
</evidence>
<feature type="transmembrane region" description="Helical" evidence="2">
    <location>
        <begin position="20"/>
        <end position="37"/>
    </location>
</feature>
<name>A0ABS1SFZ2_9MICO</name>
<feature type="region of interest" description="Disordered" evidence="1">
    <location>
        <begin position="142"/>
        <end position="176"/>
    </location>
</feature>
<accession>A0ABS1SFZ2</accession>
<gene>
    <name evidence="3" type="ORF">D3230_06580</name>
</gene>
<reference evidence="3 4" key="1">
    <citation type="submission" date="2018-09" db="EMBL/GenBank/DDBJ databases">
        <title>Comparative genomics of Leucobacter spp.</title>
        <authorList>
            <person name="Reis A.C."/>
            <person name="Kolvenbach B.A."/>
            <person name="Corvini P.F.X."/>
            <person name="Nunes O.C."/>
        </authorList>
    </citation>
    <scope>NUCLEOTIDE SEQUENCE [LARGE SCALE GENOMIC DNA]</scope>
    <source>
        <strain evidence="3 4">TAN 31504</strain>
    </source>
</reference>
<evidence type="ECO:0008006" key="5">
    <source>
        <dbReference type="Google" id="ProtNLM"/>
    </source>
</evidence>
<keyword evidence="4" id="KW-1185">Reference proteome</keyword>
<feature type="transmembrane region" description="Helical" evidence="2">
    <location>
        <begin position="112"/>
        <end position="132"/>
    </location>
</feature>
<evidence type="ECO:0000313" key="4">
    <source>
        <dbReference type="Proteomes" id="UP001645859"/>
    </source>
</evidence>
<evidence type="ECO:0000256" key="2">
    <source>
        <dbReference type="SAM" id="Phobius"/>
    </source>
</evidence>
<proteinExistence type="predicted"/>
<dbReference type="RefSeq" id="WP_202344232.1">
    <property type="nucleotide sequence ID" value="NZ_BAAAPI010000013.1"/>
</dbReference>
<evidence type="ECO:0000256" key="1">
    <source>
        <dbReference type="SAM" id="MobiDB-lite"/>
    </source>
</evidence>
<comment type="caution">
    <text evidence="3">The sequence shown here is derived from an EMBL/GenBank/DDBJ whole genome shotgun (WGS) entry which is preliminary data.</text>
</comment>
<keyword evidence="2" id="KW-1133">Transmembrane helix</keyword>
<dbReference type="Proteomes" id="UP001645859">
    <property type="component" value="Unassembled WGS sequence"/>
</dbReference>
<dbReference type="SUPFAM" id="SSF81324">
    <property type="entry name" value="Voltage-gated potassium channels"/>
    <property type="match status" value="1"/>
</dbReference>
<feature type="transmembrane region" description="Helical" evidence="2">
    <location>
        <begin position="43"/>
        <end position="63"/>
    </location>
</feature>
<feature type="compositionally biased region" description="Polar residues" evidence="1">
    <location>
        <begin position="167"/>
        <end position="176"/>
    </location>
</feature>
<feature type="transmembrane region" description="Helical" evidence="2">
    <location>
        <begin position="211"/>
        <end position="232"/>
    </location>
</feature>
<protein>
    <recommendedName>
        <fullName evidence="5">DUF1345 domain-containing protein</fullName>
    </recommendedName>
</protein>
<sequence>MTQAEDRDQVRENARGEHRLPAAIATIAAMLLYGFLPNDVQPLWIRLTIVAIAAVLLACILVVNPLRTHRNTQTFRVASLALAALLVGANLIALGHTIVLLVTTKPGDGPELLAAAAQVWATNFIAFSLLFWELDRGGPAARRQRRRSELPPADFRFPQDEDDDTSAEVSEQSGPVSNWRPSYVDYWYDAAVTSMSFGPGAGIPLRPRAKILATAQGLMSFVLVTLVIAHAVGALGA</sequence>
<feature type="transmembrane region" description="Helical" evidence="2">
    <location>
        <begin position="75"/>
        <end position="100"/>
    </location>
</feature>
<organism evidence="3 4">
    <name type="scientific">Leucobacter chromiireducens subsp. solipictus</name>
    <dbReference type="NCBI Taxonomy" id="398235"/>
    <lineage>
        <taxon>Bacteria</taxon>
        <taxon>Bacillati</taxon>
        <taxon>Actinomycetota</taxon>
        <taxon>Actinomycetes</taxon>
        <taxon>Micrococcales</taxon>
        <taxon>Microbacteriaceae</taxon>
        <taxon>Leucobacter</taxon>
    </lineage>
</organism>